<dbReference type="Pfam" id="PF18862">
    <property type="entry name" value="ApeA_NTD1"/>
    <property type="match status" value="1"/>
</dbReference>
<dbReference type="AlphaFoldDB" id="A0ABD5XUN4"/>
<dbReference type="InterPro" id="IPR041229">
    <property type="entry name" value="HEPN_Apea"/>
</dbReference>
<dbReference type="InterPro" id="IPR041223">
    <property type="entry name" value="ApeA_NTD"/>
</dbReference>
<keyword evidence="5" id="KW-1185">Reference proteome</keyword>
<comment type="caution">
    <text evidence="4">The sequence shown here is derived from an EMBL/GenBank/DDBJ whole genome shotgun (WGS) entry which is preliminary data.</text>
</comment>
<feature type="domain" description="ApeA N-terminal" evidence="3">
    <location>
        <begin position="8"/>
        <end position="276"/>
    </location>
</feature>
<evidence type="ECO:0000256" key="1">
    <source>
        <dbReference type="SAM" id="MobiDB-lite"/>
    </source>
</evidence>
<reference evidence="4 5" key="1">
    <citation type="journal article" date="2019" name="Int. J. Syst. Evol. Microbiol.">
        <title>The Global Catalogue of Microorganisms (GCM) 10K type strain sequencing project: providing services to taxonomists for standard genome sequencing and annotation.</title>
        <authorList>
            <consortium name="The Broad Institute Genomics Platform"/>
            <consortium name="The Broad Institute Genome Sequencing Center for Infectious Disease"/>
            <person name="Wu L."/>
            <person name="Ma J."/>
        </authorList>
    </citation>
    <scope>NUCLEOTIDE SEQUENCE [LARGE SCALE GENOMIC DNA]</scope>
    <source>
        <strain evidence="4 5">XZYJT29</strain>
    </source>
</reference>
<dbReference type="Pfam" id="PF18739">
    <property type="entry name" value="HEPN_Apea"/>
    <property type="match status" value="1"/>
</dbReference>
<dbReference type="RefSeq" id="WP_274324396.1">
    <property type="nucleotide sequence ID" value="NZ_CP118158.1"/>
</dbReference>
<feature type="domain" description="Apea-like HEPN" evidence="2">
    <location>
        <begin position="307"/>
        <end position="436"/>
    </location>
</feature>
<dbReference type="GeneID" id="78819028"/>
<accession>A0ABD5XUN4</accession>
<proteinExistence type="predicted"/>
<dbReference type="EMBL" id="JBHTAS010000001">
    <property type="protein sequence ID" value="MFC7138787.1"/>
    <property type="molecule type" value="Genomic_DNA"/>
</dbReference>
<gene>
    <name evidence="4" type="ORF">ACFQMA_02910</name>
</gene>
<evidence type="ECO:0000259" key="2">
    <source>
        <dbReference type="Pfam" id="PF18739"/>
    </source>
</evidence>
<evidence type="ECO:0000259" key="3">
    <source>
        <dbReference type="Pfam" id="PF18862"/>
    </source>
</evidence>
<dbReference type="Proteomes" id="UP001596432">
    <property type="component" value="Unassembled WGS sequence"/>
</dbReference>
<evidence type="ECO:0000313" key="4">
    <source>
        <dbReference type="EMBL" id="MFC7138787.1"/>
    </source>
</evidence>
<evidence type="ECO:0000313" key="5">
    <source>
        <dbReference type="Proteomes" id="UP001596432"/>
    </source>
</evidence>
<feature type="region of interest" description="Disordered" evidence="1">
    <location>
        <begin position="1"/>
        <end position="24"/>
    </location>
</feature>
<name>A0ABD5XUN4_9EURY</name>
<organism evidence="4 5">
    <name type="scientific">Halosimplex aquaticum</name>
    <dbReference type="NCBI Taxonomy" id="3026162"/>
    <lineage>
        <taxon>Archaea</taxon>
        <taxon>Methanobacteriati</taxon>
        <taxon>Methanobacteriota</taxon>
        <taxon>Stenosarchaea group</taxon>
        <taxon>Halobacteria</taxon>
        <taxon>Halobacteriales</taxon>
        <taxon>Haloarculaceae</taxon>
        <taxon>Halosimplex</taxon>
    </lineage>
</organism>
<protein>
    <submittedName>
        <fullName evidence="4">HEPN domain-containing protein</fullName>
    </submittedName>
</protein>
<sequence length="453" mass="50921">MEQFSDLGDWWLPDDPSETVSGEIEYSPTEGVELSLNGRLASDEPEVTHPFEEEVENRVPVLHGYLADGDKVTILNGLQVSAQFGQGPVAEGYIAAGVFVGEHFGEDKEFSRMWLGIEDLHKWIGESTVRPVIDTEFLEDSDEVHEEVDTAYFVTPKKSYTADLPGAEIELSTGTSISGTPYSVELESVGGINIHPSRDEGFHDLYDMAMDVLRYVSFGVGRGVYPEKISLYDDEERANPIRAYWTIPNYGSSPELSRFNIFSPSEIGFDESLNEWLDHRADAPVFHEQHDLLLHGPELTPRLKFMTIVIALESYYDAHFEDASFVSDEEFSELKSDILDLVPDGSPLQNQMYGLLENVVNEPSLKGKLEALIESEEDIFNLFFETEATVSKARNHRNKIAHGIESVDNSEVSILMRRLRLVMETILLRDIGASEDLIMQSMANRYSGLYDQG</sequence>